<dbReference type="InterPro" id="IPR003838">
    <property type="entry name" value="ABC3_permease_C"/>
</dbReference>
<gene>
    <name evidence="9" type="ordered locus">Despr_0683</name>
</gene>
<keyword evidence="10" id="KW-1185">Reference proteome</keyword>
<reference evidence="9 10" key="1">
    <citation type="journal article" date="2011" name="Stand. Genomic Sci.">
        <title>Complete genome sequence of Desulfobulbus propionicus type strain (1pr3).</title>
        <authorList>
            <person name="Pagani I."/>
            <person name="Lapidus A."/>
            <person name="Nolan M."/>
            <person name="Lucas S."/>
            <person name="Hammon N."/>
            <person name="Deshpande S."/>
            <person name="Cheng J.F."/>
            <person name="Chertkov O."/>
            <person name="Davenport K."/>
            <person name="Tapia R."/>
            <person name="Han C."/>
            <person name="Goodwin L."/>
            <person name="Pitluck S."/>
            <person name="Liolios K."/>
            <person name="Mavromatis K."/>
            <person name="Ivanova N."/>
            <person name="Mikhailova N."/>
            <person name="Pati A."/>
            <person name="Chen A."/>
            <person name="Palaniappan K."/>
            <person name="Land M."/>
            <person name="Hauser L."/>
            <person name="Chang Y.J."/>
            <person name="Jeffries C.D."/>
            <person name="Detter J.C."/>
            <person name="Brambilla E."/>
            <person name="Kannan K.P."/>
            <person name="Djao O.D."/>
            <person name="Rohde M."/>
            <person name="Pukall R."/>
            <person name="Spring S."/>
            <person name="Goker M."/>
            <person name="Sikorski J."/>
            <person name="Woyke T."/>
            <person name="Bristow J."/>
            <person name="Eisen J.A."/>
            <person name="Markowitz V."/>
            <person name="Hugenholtz P."/>
            <person name="Kyrpides N.C."/>
            <person name="Klenk H.P."/>
        </authorList>
    </citation>
    <scope>NUCLEOTIDE SEQUENCE [LARGE SCALE GENOMIC DNA]</scope>
    <source>
        <strain evidence="10">ATCC 33891 / DSM 2032 / 1pr3</strain>
    </source>
</reference>
<dbReference type="EMBL" id="CP002364">
    <property type="protein sequence ID" value="ADW16859.1"/>
    <property type="molecule type" value="Genomic_DNA"/>
</dbReference>
<feature type="transmembrane region" description="Helical" evidence="7">
    <location>
        <begin position="474"/>
        <end position="499"/>
    </location>
</feature>
<evidence type="ECO:0000256" key="7">
    <source>
        <dbReference type="SAM" id="Phobius"/>
    </source>
</evidence>
<feature type="transmembrane region" description="Helical" evidence="7">
    <location>
        <begin position="15"/>
        <end position="37"/>
    </location>
</feature>
<evidence type="ECO:0000256" key="1">
    <source>
        <dbReference type="ARBA" id="ARBA00004651"/>
    </source>
</evidence>
<keyword evidence="2" id="KW-1003">Cell membrane</keyword>
<name>A0A7U3YK40_DESPD</name>
<evidence type="ECO:0000259" key="8">
    <source>
        <dbReference type="Pfam" id="PF02687"/>
    </source>
</evidence>
<dbReference type="RefSeq" id="WP_015723404.1">
    <property type="nucleotide sequence ID" value="NC_014972.1"/>
</dbReference>
<sequence length="605" mass="65475">MILRLAFRDIVHDRLLSACLVLAIASIIAPLLILFGLQFGTIETLRNRLVEDPKNREIRPLTTQSFSREWFAHLRATSPEVAFVVPMTRQIAASIIATSANGERREPLSLLATAPGDPLLVENGVAVPETGSCVLTESAARALEVSVGGQLIFSTQRIVQGRYEQGGFAIRVAGILEERATGLRVAYVPLEVIEAVEDYKDGRAVPAYGWQGELPTAYPVFDGAMVLTPEPLSKLEEVLLINNTGFAQVKALGTEEAARVLGHASRPHWSLYTLTVKQRSATEANLQAVSNKLRGKGAIVVPWIEPLEVVLHGTESTSPVSVRLQVRGDENWAVTGVPAKGTEASARGGEPRTLIVSQDIPLADGPATLVVRTLDRELRLPVLLRKGGGAPAVAEASAVFAGQLNLLRWRNVHYDAQADALLLSRQGYAGFRLYATTIDAVATVQRRLENEGIAVHTERERIGEVRRLDQYTTLIFWLIASVGVVGGISALTASLYASVERKKKELNVLRLLGLLKRELLLFPIAQGLMLSSGALLLAAALFAVVARLINHLFREHLQAAESLCALSPVHFLLLTAGVWGLSVLAATVAALRATRLDPAEALRDE</sequence>
<dbReference type="GO" id="GO:0005886">
    <property type="term" value="C:plasma membrane"/>
    <property type="evidence" value="ECO:0007669"/>
    <property type="project" value="UniProtKB-SubCell"/>
</dbReference>
<evidence type="ECO:0000313" key="9">
    <source>
        <dbReference type="EMBL" id="ADW16859.1"/>
    </source>
</evidence>
<comment type="similarity">
    <text evidence="6">Belongs to the ABC-4 integral membrane protein family.</text>
</comment>
<keyword evidence="3 7" id="KW-0812">Transmembrane</keyword>
<dbReference type="Pfam" id="PF02687">
    <property type="entry name" value="FtsX"/>
    <property type="match status" value="1"/>
</dbReference>
<dbReference type="InterPro" id="IPR050250">
    <property type="entry name" value="Macrolide_Exporter_MacB"/>
</dbReference>
<dbReference type="PANTHER" id="PTHR30572">
    <property type="entry name" value="MEMBRANE COMPONENT OF TRANSPORTER-RELATED"/>
    <property type="match status" value="1"/>
</dbReference>
<dbReference type="KEGG" id="dpr:Despr_0683"/>
<keyword evidence="5 7" id="KW-0472">Membrane</keyword>
<feature type="transmembrane region" description="Helical" evidence="7">
    <location>
        <begin position="520"/>
        <end position="549"/>
    </location>
</feature>
<accession>A0A7U3YK40</accession>
<keyword evidence="4 7" id="KW-1133">Transmembrane helix</keyword>
<feature type="transmembrane region" description="Helical" evidence="7">
    <location>
        <begin position="569"/>
        <end position="591"/>
    </location>
</feature>
<feature type="domain" description="ABC3 transporter permease C-terminal" evidence="8">
    <location>
        <begin position="478"/>
        <end position="598"/>
    </location>
</feature>
<evidence type="ECO:0000256" key="2">
    <source>
        <dbReference type="ARBA" id="ARBA00022475"/>
    </source>
</evidence>
<evidence type="ECO:0000256" key="4">
    <source>
        <dbReference type="ARBA" id="ARBA00022989"/>
    </source>
</evidence>
<evidence type="ECO:0000256" key="5">
    <source>
        <dbReference type="ARBA" id="ARBA00023136"/>
    </source>
</evidence>
<evidence type="ECO:0000256" key="3">
    <source>
        <dbReference type="ARBA" id="ARBA00022692"/>
    </source>
</evidence>
<dbReference type="AlphaFoldDB" id="A0A7U3YK40"/>
<dbReference type="GO" id="GO:0022857">
    <property type="term" value="F:transmembrane transporter activity"/>
    <property type="evidence" value="ECO:0007669"/>
    <property type="project" value="TreeGrafter"/>
</dbReference>
<proteinExistence type="inferred from homology"/>
<evidence type="ECO:0000256" key="6">
    <source>
        <dbReference type="ARBA" id="ARBA00038076"/>
    </source>
</evidence>
<comment type="subcellular location">
    <subcellularLocation>
        <location evidence="1">Cell membrane</location>
        <topology evidence="1">Multi-pass membrane protein</topology>
    </subcellularLocation>
</comment>
<evidence type="ECO:0000313" key="10">
    <source>
        <dbReference type="Proteomes" id="UP000006365"/>
    </source>
</evidence>
<dbReference type="PANTHER" id="PTHR30572:SF4">
    <property type="entry name" value="ABC TRANSPORTER PERMEASE YTRF"/>
    <property type="match status" value="1"/>
</dbReference>
<dbReference type="Proteomes" id="UP000006365">
    <property type="component" value="Chromosome"/>
</dbReference>
<protein>
    <recommendedName>
        <fullName evidence="8">ABC3 transporter permease C-terminal domain-containing protein</fullName>
    </recommendedName>
</protein>
<organism evidence="9 10">
    <name type="scientific">Desulfobulbus propionicus (strain ATCC 33891 / DSM 2032 / VKM B-1956 / 1pr3)</name>
    <dbReference type="NCBI Taxonomy" id="577650"/>
    <lineage>
        <taxon>Bacteria</taxon>
        <taxon>Pseudomonadati</taxon>
        <taxon>Thermodesulfobacteriota</taxon>
        <taxon>Desulfobulbia</taxon>
        <taxon>Desulfobulbales</taxon>
        <taxon>Desulfobulbaceae</taxon>
        <taxon>Desulfobulbus</taxon>
    </lineage>
</organism>